<evidence type="ECO:0000256" key="5">
    <source>
        <dbReference type="ARBA" id="ARBA00023157"/>
    </source>
</evidence>
<protein>
    <recommendedName>
        <fullName evidence="7">Thiol:disulfide interchange protein</fullName>
    </recommendedName>
</protein>
<dbReference type="InterPro" id="IPR013766">
    <property type="entry name" value="Thioredoxin_domain"/>
</dbReference>
<dbReference type="Proteomes" id="UP000000366">
    <property type="component" value="Chromosome"/>
</dbReference>
<evidence type="ECO:0000313" key="11">
    <source>
        <dbReference type="Proteomes" id="UP000000366"/>
    </source>
</evidence>
<evidence type="ECO:0000313" key="10">
    <source>
        <dbReference type="EMBL" id="ABM93113.1"/>
    </source>
</evidence>
<comment type="subcellular location">
    <subcellularLocation>
        <location evidence="1 7">Periplasm</location>
    </subcellularLocation>
</comment>
<evidence type="ECO:0000256" key="4">
    <source>
        <dbReference type="ARBA" id="ARBA00022764"/>
    </source>
</evidence>
<evidence type="ECO:0000256" key="1">
    <source>
        <dbReference type="ARBA" id="ARBA00004418"/>
    </source>
</evidence>
<dbReference type="eggNOG" id="COG1651">
    <property type="taxonomic scope" value="Bacteria"/>
</dbReference>
<dbReference type="Pfam" id="PF01323">
    <property type="entry name" value="DSBA"/>
    <property type="match status" value="1"/>
</dbReference>
<keyword evidence="6" id="KW-0676">Redox-active center</keyword>
<comment type="similarity">
    <text evidence="2">Belongs to the thioredoxin family. DsbA subfamily.</text>
</comment>
<dbReference type="Gene3D" id="3.40.30.10">
    <property type="entry name" value="Glutaredoxin"/>
    <property type="match status" value="1"/>
</dbReference>
<evidence type="ECO:0000256" key="7">
    <source>
        <dbReference type="PIRNR" id="PIRNR001488"/>
    </source>
</evidence>
<accession>A2SC24</accession>
<name>A2SC24_METPP</name>
<dbReference type="SUPFAM" id="SSF52833">
    <property type="entry name" value="Thioredoxin-like"/>
    <property type="match status" value="1"/>
</dbReference>
<keyword evidence="4 7" id="KW-0574">Periplasm</keyword>
<gene>
    <name evidence="10" type="ordered locus">Mpe_A0151</name>
</gene>
<dbReference type="PANTHER" id="PTHR35891:SF3">
    <property type="entry name" value="THIOL:DISULFIDE INTERCHANGE PROTEIN DSBL"/>
    <property type="match status" value="1"/>
</dbReference>
<reference evidence="10 11" key="1">
    <citation type="journal article" date="2007" name="J. Bacteriol.">
        <title>Whole-genome analysis of the methyl tert-butyl ether-degrading beta-proteobacterium Methylibium petroleiphilum PM1.</title>
        <authorList>
            <person name="Kane S.R."/>
            <person name="Chakicherla A.Y."/>
            <person name="Chain P.S.G."/>
            <person name="Schmidt R."/>
            <person name="Shin M.W."/>
            <person name="Legler T.C."/>
            <person name="Scow K.M."/>
            <person name="Larimer F.W."/>
            <person name="Lucas S.M."/>
            <person name="Richardson P.M."/>
            <person name="Hristova K.R."/>
        </authorList>
    </citation>
    <scope>NUCLEOTIDE SEQUENCE [LARGE SCALE GENOMIC DNA]</scope>
    <source>
        <strain evidence="11">ATCC BAA-1232 / LMG 22953 / PM1</strain>
    </source>
</reference>
<dbReference type="KEGG" id="mpt:Mpe_A0151"/>
<keyword evidence="3" id="KW-0732">Signal</keyword>
<dbReference type="PIRSF" id="PIRSF001488">
    <property type="entry name" value="Tdi_protein"/>
    <property type="match status" value="1"/>
</dbReference>
<evidence type="ECO:0000256" key="6">
    <source>
        <dbReference type="ARBA" id="ARBA00023284"/>
    </source>
</evidence>
<evidence type="ECO:0000256" key="3">
    <source>
        <dbReference type="ARBA" id="ARBA00022729"/>
    </source>
</evidence>
<dbReference type="RefSeq" id="WP_011827752.1">
    <property type="nucleotide sequence ID" value="NC_008825.1"/>
</dbReference>
<dbReference type="InterPro" id="IPR017937">
    <property type="entry name" value="Thioredoxin_CS"/>
</dbReference>
<dbReference type="PANTHER" id="PTHR35891">
    <property type="entry name" value="THIOL:DISULFIDE INTERCHANGE PROTEIN DSBA"/>
    <property type="match status" value="1"/>
</dbReference>
<dbReference type="AlphaFoldDB" id="A2SC24"/>
<dbReference type="GO" id="GO:0015036">
    <property type="term" value="F:disulfide oxidoreductase activity"/>
    <property type="evidence" value="ECO:0007669"/>
    <property type="project" value="UniProtKB-ARBA"/>
</dbReference>
<dbReference type="InterPro" id="IPR036249">
    <property type="entry name" value="Thioredoxin-like_sf"/>
</dbReference>
<dbReference type="STRING" id="420662.Mpe_A0151"/>
<dbReference type="InterPro" id="IPR023205">
    <property type="entry name" value="DsbA/DsbL"/>
</dbReference>
<evidence type="ECO:0000256" key="8">
    <source>
        <dbReference type="PIRSR" id="PIRSR001488-1"/>
    </source>
</evidence>
<evidence type="ECO:0000259" key="9">
    <source>
        <dbReference type="PROSITE" id="PS51352"/>
    </source>
</evidence>
<dbReference type="InterPro" id="IPR050824">
    <property type="entry name" value="Thiol_disulfide_DsbA"/>
</dbReference>
<dbReference type="EMBL" id="CP000555">
    <property type="protein sequence ID" value="ABM93113.1"/>
    <property type="molecule type" value="Genomic_DNA"/>
</dbReference>
<keyword evidence="5 7" id="KW-1015">Disulfide bond</keyword>
<keyword evidence="11" id="KW-1185">Reference proteome</keyword>
<dbReference type="CDD" id="cd03019">
    <property type="entry name" value="DsbA_DsbA"/>
    <property type="match status" value="1"/>
</dbReference>
<organism evidence="10 11">
    <name type="scientific">Methylibium petroleiphilum (strain ATCC BAA-1232 / LMG 22953 / PM1)</name>
    <dbReference type="NCBI Taxonomy" id="420662"/>
    <lineage>
        <taxon>Bacteria</taxon>
        <taxon>Pseudomonadati</taxon>
        <taxon>Pseudomonadota</taxon>
        <taxon>Betaproteobacteria</taxon>
        <taxon>Burkholderiales</taxon>
        <taxon>Sphaerotilaceae</taxon>
        <taxon>Methylibium</taxon>
    </lineage>
</organism>
<evidence type="ECO:0000256" key="2">
    <source>
        <dbReference type="ARBA" id="ARBA00005791"/>
    </source>
</evidence>
<dbReference type="InterPro" id="IPR001853">
    <property type="entry name" value="DSBA-like_thioredoxin_dom"/>
</dbReference>
<dbReference type="HOGENOM" id="CLU_088255_1_0_4"/>
<sequence>MNRRDFTTLSLATTCVGLLPAFGHAQGGPVEGKDYVKLSQRQPTQDPKKLEVVEFFWYGCPHCHAFEPMLETWVKKLPPDITFRRLPVAFREVPFVLHQKLYFAIEALGLVDTLHRKVFTAMHVERNPLNTPEAIGDFVAKNGVDKAKFLDVMNSFSVQTKARQAAALSAGYKIDGTPAIGINGSYYTSGSLAGSNDRALAITDHLIAQIRKGG</sequence>
<dbReference type="PROSITE" id="PS00194">
    <property type="entry name" value="THIOREDOXIN_1"/>
    <property type="match status" value="1"/>
</dbReference>
<proteinExistence type="inferred from homology"/>
<feature type="domain" description="Thioredoxin" evidence="9">
    <location>
        <begin position="13"/>
        <end position="170"/>
    </location>
</feature>
<feature type="disulfide bond" description="Redox-active" evidence="8">
    <location>
        <begin position="60"/>
        <end position="63"/>
    </location>
</feature>
<dbReference type="GO" id="GO:0042597">
    <property type="term" value="C:periplasmic space"/>
    <property type="evidence" value="ECO:0007669"/>
    <property type="project" value="UniProtKB-SubCell"/>
</dbReference>
<dbReference type="PROSITE" id="PS51352">
    <property type="entry name" value="THIOREDOXIN_2"/>
    <property type="match status" value="1"/>
</dbReference>